<evidence type="ECO:0000313" key="2">
    <source>
        <dbReference type="EMBL" id="OZM74720.1"/>
    </source>
</evidence>
<sequence length="134" mass="13435">MVAAVLGAGLLTACGQTSPTTTPPPAEAAPAASSAPAQQEHRLEVEVTGTATLTSLAFTLDAEVSEETAVTLPWRKSVVVPYGAGRHEWTLTLQHTGGDMAATATVNGKLVTRTGGGGSAGSNNTAKLSGSFTD</sequence>
<reference evidence="2 3" key="1">
    <citation type="submission" date="2017-07" db="EMBL/GenBank/DDBJ databases">
        <title>Amycolatopsis antarcticus sp. nov., isolated from the surface of an Antarcticus brown macroalga.</title>
        <authorList>
            <person name="Wang J."/>
            <person name="Leiva S."/>
            <person name="Huang J."/>
            <person name="Huang Y."/>
        </authorList>
    </citation>
    <scope>NUCLEOTIDE SEQUENCE [LARGE SCALE GENOMIC DNA]</scope>
    <source>
        <strain evidence="2 3">AU-G6</strain>
    </source>
</reference>
<dbReference type="AlphaFoldDB" id="A0A263D8A6"/>
<dbReference type="InParanoid" id="A0A263D8A6"/>
<evidence type="ECO:0000256" key="1">
    <source>
        <dbReference type="SAM" id="MobiDB-lite"/>
    </source>
</evidence>
<feature type="compositionally biased region" description="Low complexity" evidence="1">
    <location>
        <begin position="28"/>
        <end position="37"/>
    </location>
</feature>
<organism evidence="2 3">
    <name type="scientific">Amycolatopsis antarctica</name>
    <dbReference type="NCBI Taxonomy" id="1854586"/>
    <lineage>
        <taxon>Bacteria</taxon>
        <taxon>Bacillati</taxon>
        <taxon>Actinomycetota</taxon>
        <taxon>Actinomycetes</taxon>
        <taxon>Pseudonocardiales</taxon>
        <taxon>Pseudonocardiaceae</taxon>
        <taxon>Amycolatopsis</taxon>
    </lineage>
</organism>
<dbReference type="EMBL" id="NKYE01000001">
    <property type="protein sequence ID" value="OZM74720.1"/>
    <property type="molecule type" value="Genomic_DNA"/>
</dbReference>
<accession>A0A263D8A6</accession>
<feature type="region of interest" description="Disordered" evidence="1">
    <location>
        <begin position="13"/>
        <end position="42"/>
    </location>
</feature>
<name>A0A263D8A6_9PSEU</name>
<dbReference type="InterPro" id="IPR038468">
    <property type="entry name" value="MmpS_C"/>
</dbReference>
<proteinExistence type="predicted"/>
<dbReference type="Proteomes" id="UP000242444">
    <property type="component" value="Unassembled WGS sequence"/>
</dbReference>
<dbReference type="Gene3D" id="2.60.40.2880">
    <property type="entry name" value="MmpS1-5, C-terminal soluble domain"/>
    <property type="match status" value="1"/>
</dbReference>
<keyword evidence="3" id="KW-1185">Reference proteome</keyword>
<protein>
    <submittedName>
        <fullName evidence="2">Uncharacterized protein</fullName>
    </submittedName>
</protein>
<gene>
    <name evidence="2" type="ORF">CFN78_00280</name>
</gene>
<feature type="region of interest" description="Disordered" evidence="1">
    <location>
        <begin position="113"/>
        <end position="134"/>
    </location>
</feature>
<evidence type="ECO:0000313" key="3">
    <source>
        <dbReference type="Proteomes" id="UP000242444"/>
    </source>
</evidence>
<comment type="caution">
    <text evidence="2">The sequence shown here is derived from an EMBL/GenBank/DDBJ whole genome shotgun (WGS) entry which is preliminary data.</text>
</comment>